<comment type="caution">
    <text evidence="2">The sequence shown here is derived from an EMBL/GenBank/DDBJ whole genome shotgun (WGS) entry which is preliminary data.</text>
</comment>
<evidence type="ECO:0000313" key="2">
    <source>
        <dbReference type="EMBL" id="MBB5198775.1"/>
    </source>
</evidence>
<proteinExistence type="predicted"/>
<dbReference type="SUPFAM" id="SSF52141">
    <property type="entry name" value="Uracil-DNA glycosylase-like"/>
    <property type="match status" value="1"/>
</dbReference>
<dbReference type="AlphaFoldDB" id="A0A840RM92"/>
<keyword evidence="3" id="KW-1185">Reference proteome</keyword>
<dbReference type="SMART" id="SM00987">
    <property type="entry name" value="UreE_C"/>
    <property type="match status" value="1"/>
</dbReference>
<dbReference type="EMBL" id="JACHHQ010000001">
    <property type="protein sequence ID" value="MBB5198775.1"/>
    <property type="molecule type" value="Genomic_DNA"/>
</dbReference>
<sequence>MLTSKHRMLTASPSSILKPENTSLTGFAPVIDENTRIVILGSFPGVASLAAQQYYGHPRNQFWSLLSAVLADDLVTLAYADRLTRLLSRGVGLWDVLAGCERSGSLDSAIRHPLANQFDLLQQRCPQLVRICFNGKTSGKFAGQFEAAGFETLILPSSSPANAQSTFVQKLALWRGIMR</sequence>
<dbReference type="InterPro" id="IPR005122">
    <property type="entry name" value="Uracil-DNA_glycosylase-like"/>
</dbReference>
<organism evidence="2 3">
    <name type="scientific">Glaciimonas immobilis</name>
    <dbReference type="NCBI Taxonomy" id="728004"/>
    <lineage>
        <taxon>Bacteria</taxon>
        <taxon>Pseudomonadati</taxon>
        <taxon>Pseudomonadota</taxon>
        <taxon>Betaproteobacteria</taxon>
        <taxon>Burkholderiales</taxon>
        <taxon>Oxalobacteraceae</taxon>
        <taxon>Glaciimonas</taxon>
    </lineage>
</organism>
<dbReference type="NCBIfam" id="TIGR04274">
    <property type="entry name" value="hypoxanDNAglyco"/>
    <property type="match status" value="1"/>
</dbReference>
<protein>
    <submittedName>
        <fullName evidence="2">Hypoxanthine-DNA glycosylase</fullName>
    </submittedName>
</protein>
<dbReference type="Proteomes" id="UP000571084">
    <property type="component" value="Unassembled WGS sequence"/>
</dbReference>
<dbReference type="RefSeq" id="WP_375791649.1">
    <property type="nucleotide sequence ID" value="NZ_JAAOZT010000002.1"/>
</dbReference>
<dbReference type="InterPro" id="IPR026353">
    <property type="entry name" value="Hypoxan-DNA_Glyclase"/>
</dbReference>
<name>A0A840RM92_9BURK</name>
<feature type="domain" description="Uracil-DNA glycosylase-like" evidence="1">
    <location>
        <begin position="28"/>
        <end position="178"/>
    </location>
</feature>
<accession>A0A840RM92</accession>
<reference evidence="2 3" key="1">
    <citation type="submission" date="2020-08" db="EMBL/GenBank/DDBJ databases">
        <title>Genomic Encyclopedia of Type Strains, Phase IV (KMG-IV): sequencing the most valuable type-strain genomes for metagenomic binning, comparative biology and taxonomic classification.</title>
        <authorList>
            <person name="Goeker M."/>
        </authorList>
    </citation>
    <scope>NUCLEOTIDE SEQUENCE [LARGE SCALE GENOMIC DNA]</scope>
    <source>
        <strain evidence="2 3">DSM 23240</strain>
    </source>
</reference>
<gene>
    <name evidence="2" type="ORF">HNR39_000585</name>
</gene>
<dbReference type="Gene3D" id="3.40.470.10">
    <property type="entry name" value="Uracil-DNA glycosylase-like domain"/>
    <property type="match status" value="1"/>
</dbReference>
<evidence type="ECO:0000259" key="1">
    <source>
        <dbReference type="SMART" id="SM00986"/>
    </source>
</evidence>
<dbReference type="InterPro" id="IPR036895">
    <property type="entry name" value="Uracil-DNA_glycosylase-like_sf"/>
</dbReference>
<dbReference type="CDD" id="cd10032">
    <property type="entry name" value="UDG-F6_HDG"/>
    <property type="match status" value="1"/>
</dbReference>
<dbReference type="Pfam" id="PF03167">
    <property type="entry name" value="UDG"/>
    <property type="match status" value="1"/>
</dbReference>
<dbReference type="SMART" id="SM00986">
    <property type="entry name" value="UDG"/>
    <property type="match status" value="1"/>
</dbReference>
<evidence type="ECO:0000313" key="3">
    <source>
        <dbReference type="Proteomes" id="UP000571084"/>
    </source>
</evidence>